<dbReference type="PANTHER" id="PTHR43156">
    <property type="entry name" value="STAGE II SPORULATION PROTEIN E-RELATED"/>
    <property type="match status" value="1"/>
</dbReference>
<dbReference type="GO" id="GO:0016791">
    <property type="term" value="F:phosphatase activity"/>
    <property type="evidence" value="ECO:0007669"/>
    <property type="project" value="TreeGrafter"/>
</dbReference>
<feature type="domain" description="PPM-type phosphatase" evidence="3">
    <location>
        <begin position="350"/>
        <end position="574"/>
    </location>
</feature>
<dbReference type="Gene3D" id="3.60.40.10">
    <property type="entry name" value="PPM-type phosphatase domain"/>
    <property type="match status" value="1"/>
</dbReference>
<dbReference type="Pfam" id="PF07228">
    <property type="entry name" value="SpoIIE"/>
    <property type="match status" value="1"/>
</dbReference>
<evidence type="ECO:0000313" key="4">
    <source>
        <dbReference type="EMBL" id="GEB52013.1"/>
    </source>
</evidence>
<evidence type="ECO:0000313" key="5">
    <source>
        <dbReference type="Proteomes" id="UP000319210"/>
    </source>
</evidence>
<comment type="caution">
    <text evidence="4">The sequence shown here is derived from an EMBL/GenBank/DDBJ whole genome shotgun (WGS) entry which is preliminary data.</text>
</comment>
<gene>
    <name evidence="4" type="ORF">SCA03_45640</name>
</gene>
<dbReference type="Proteomes" id="UP000319210">
    <property type="component" value="Unassembled WGS sequence"/>
</dbReference>
<dbReference type="InterPro" id="IPR029016">
    <property type="entry name" value="GAF-like_dom_sf"/>
</dbReference>
<proteinExistence type="predicted"/>
<evidence type="ECO:0008006" key="6">
    <source>
        <dbReference type="Google" id="ProtNLM"/>
    </source>
</evidence>
<dbReference type="InterPro" id="IPR036457">
    <property type="entry name" value="PPM-type-like_dom_sf"/>
</dbReference>
<evidence type="ECO:0000259" key="2">
    <source>
        <dbReference type="SMART" id="SM00065"/>
    </source>
</evidence>
<dbReference type="InterPro" id="IPR003018">
    <property type="entry name" value="GAF"/>
</dbReference>
<dbReference type="PANTHER" id="PTHR43156:SF2">
    <property type="entry name" value="STAGE II SPORULATION PROTEIN E"/>
    <property type="match status" value="1"/>
</dbReference>
<dbReference type="InterPro" id="IPR052016">
    <property type="entry name" value="Bact_Sigma-Reg"/>
</dbReference>
<name>A0A4Y3R5E2_STRCI</name>
<dbReference type="SMART" id="SM00331">
    <property type="entry name" value="PP2C_SIG"/>
    <property type="match status" value="1"/>
</dbReference>
<feature type="domain" description="GAF" evidence="2">
    <location>
        <begin position="19"/>
        <end position="165"/>
    </location>
</feature>
<reference evidence="4 5" key="1">
    <citation type="submission" date="2019-06" db="EMBL/GenBank/DDBJ databases">
        <title>Whole genome shotgun sequence of Streptomyces cacaoi subsp. cacaoi NBRC 12748.</title>
        <authorList>
            <person name="Hosoyama A."/>
            <person name="Uohara A."/>
            <person name="Ohji S."/>
            <person name="Ichikawa N."/>
        </authorList>
    </citation>
    <scope>NUCLEOTIDE SEQUENCE [LARGE SCALE GENOMIC DNA]</scope>
    <source>
        <strain evidence="4 5">NBRC 12748</strain>
    </source>
</reference>
<dbReference type="SUPFAM" id="SSF55781">
    <property type="entry name" value="GAF domain-like"/>
    <property type="match status" value="2"/>
</dbReference>
<dbReference type="SUPFAM" id="SSF81606">
    <property type="entry name" value="PP2C-like"/>
    <property type="match status" value="1"/>
</dbReference>
<keyword evidence="1" id="KW-0378">Hydrolase</keyword>
<sequence>MTGELNRSEALLRAGLTASADHGMDRFARLVARFVRVPVALVSLLETDRQVFPGMAGLKEPWAGRRETPLNRSFCQLVVDSGAPLVVPDTRQDPRTRGSLAVSDLQVIAYAGMPLTDADGHVLGALCAIDHRPRDWSETQLQDLSDLAAACSVELQLRIAGEQICRDRDHAGVLLRASVELGRSRDLTDLVRRLRHLFDGATRPFYVGLLLADGPLLRRVVEPDTVQPVESALPTIELDARFPSARAMREQRTVLVRDRAELAAGYGPDAVTWYEEMGLRSAFCVPLAGRRGVLTWAWSGPHRMGVTEEAVLTAVAGYVSQAVERTLFVENRLGVAQQLQSAMLTELPDVPGLEMSHRYLPAADQDMVGGDWYDAYPLPPGGDERRPCLMLSIGDVIGHDMHAAVVMGQVRSMLRQATLGHAARSPAVALRDVDAAFDALGLGPGATAVHARLDPHGDGWLLTWSNAGHPPPLLRTPDGRVTRLEGHDLLLLDGSGTPDRHESVCGIPPGGALLLYTDGLVERPDGDIDTGIDRAASVLAAHGGGSPDELLEALAGAVGSVPQHDDVAVLALRVTPHAR</sequence>
<accession>A0A4Y3R5E2</accession>
<dbReference type="EMBL" id="BJMM01000026">
    <property type="protein sequence ID" value="GEB52013.1"/>
    <property type="molecule type" value="Genomic_DNA"/>
</dbReference>
<protein>
    <recommendedName>
        <fullName evidence="6">SpoIIE family protein phosphatase</fullName>
    </recommendedName>
</protein>
<evidence type="ECO:0000256" key="1">
    <source>
        <dbReference type="ARBA" id="ARBA00022801"/>
    </source>
</evidence>
<keyword evidence="5" id="KW-1185">Reference proteome</keyword>
<dbReference type="SMART" id="SM00065">
    <property type="entry name" value="GAF"/>
    <property type="match status" value="1"/>
</dbReference>
<dbReference type="Pfam" id="PF01590">
    <property type="entry name" value="GAF"/>
    <property type="match status" value="1"/>
</dbReference>
<organism evidence="4 5">
    <name type="scientific">Streptomyces cacaoi</name>
    <dbReference type="NCBI Taxonomy" id="1898"/>
    <lineage>
        <taxon>Bacteria</taxon>
        <taxon>Bacillati</taxon>
        <taxon>Actinomycetota</taxon>
        <taxon>Actinomycetes</taxon>
        <taxon>Kitasatosporales</taxon>
        <taxon>Streptomycetaceae</taxon>
        <taxon>Streptomyces</taxon>
    </lineage>
</organism>
<evidence type="ECO:0000259" key="3">
    <source>
        <dbReference type="SMART" id="SM00331"/>
    </source>
</evidence>
<dbReference type="InterPro" id="IPR001932">
    <property type="entry name" value="PPM-type_phosphatase-like_dom"/>
</dbReference>
<dbReference type="Gene3D" id="3.30.450.40">
    <property type="match status" value="2"/>
</dbReference>
<dbReference type="AlphaFoldDB" id="A0A4Y3R5E2"/>